<dbReference type="EMBL" id="JAEHOC010000006">
    <property type="protein sequence ID" value="KAG2440897.1"/>
    <property type="molecule type" value="Genomic_DNA"/>
</dbReference>
<protein>
    <submittedName>
        <fullName evidence="4">Uncharacterized protein</fullName>
    </submittedName>
</protein>
<evidence type="ECO:0000313" key="4">
    <source>
        <dbReference type="EMBL" id="KAG2440897.1"/>
    </source>
</evidence>
<dbReference type="AlphaFoldDB" id="A0A835TC13"/>
<evidence type="ECO:0000256" key="1">
    <source>
        <dbReference type="ARBA" id="ARBA00006484"/>
    </source>
</evidence>
<dbReference type="GO" id="GO:0016491">
    <property type="term" value="F:oxidoreductase activity"/>
    <property type="evidence" value="ECO:0007669"/>
    <property type="project" value="UniProtKB-KW"/>
</dbReference>
<organism evidence="4 5">
    <name type="scientific">Chlamydomonas incerta</name>
    <dbReference type="NCBI Taxonomy" id="51695"/>
    <lineage>
        <taxon>Eukaryota</taxon>
        <taxon>Viridiplantae</taxon>
        <taxon>Chlorophyta</taxon>
        <taxon>core chlorophytes</taxon>
        <taxon>Chlorophyceae</taxon>
        <taxon>CS clade</taxon>
        <taxon>Chlamydomonadales</taxon>
        <taxon>Chlamydomonadaceae</taxon>
        <taxon>Chlamydomonas</taxon>
    </lineage>
</organism>
<dbReference type="OrthoDB" id="546552at2759"/>
<accession>A0A835TC13</accession>
<evidence type="ECO:0000256" key="3">
    <source>
        <dbReference type="SAM" id="MobiDB-lite"/>
    </source>
</evidence>
<evidence type="ECO:0000256" key="2">
    <source>
        <dbReference type="ARBA" id="ARBA00023002"/>
    </source>
</evidence>
<feature type="compositionally biased region" description="Gly residues" evidence="3">
    <location>
        <begin position="85"/>
        <end position="116"/>
    </location>
</feature>
<gene>
    <name evidence="4" type="ORF">HXX76_003751</name>
</gene>
<dbReference type="Pfam" id="PF13561">
    <property type="entry name" value="adh_short_C2"/>
    <property type="match status" value="1"/>
</dbReference>
<dbReference type="Gene3D" id="3.40.50.720">
    <property type="entry name" value="NAD(P)-binding Rossmann-like Domain"/>
    <property type="match status" value="2"/>
</dbReference>
<feature type="region of interest" description="Disordered" evidence="3">
    <location>
        <begin position="335"/>
        <end position="369"/>
    </location>
</feature>
<dbReference type="InterPro" id="IPR036291">
    <property type="entry name" value="NAD(P)-bd_dom_sf"/>
</dbReference>
<proteinExistence type="inferred from homology"/>
<keyword evidence="5" id="KW-1185">Reference proteome</keyword>
<dbReference type="SUPFAM" id="SSF51735">
    <property type="entry name" value="NAD(P)-binding Rossmann-fold domains"/>
    <property type="match status" value="1"/>
</dbReference>
<comment type="caution">
    <text evidence="4">The sequence shown here is derived from an EMBL/GenBank/DDBJ whole genome shotgun (WGS) entry which is preliminary data.</text>
</comment>
<sequence>MATESAASRAAAAQQPTQAAQPLRVLVTGASEGIGAAVARRFAQAPTAGGGDGASSGGAGVRLALLSRSREKLEALVAALPPAGPGGVAEGAGAEGEGKVGGEGGGGGGGGGGGEGGGGWHVVLPADLRDTAALAGVVAQAAEQLGGLDVVVHNGAPGDVDIRDILNLDIWRAQMELHVLSAVAIAGAAQPALAASPRGGVLLCVSSICGQMPIPGFAAYCAAKAAQDMLVRTLAVAWGGSGIRVLSVAPGPIHTPGLERYAEHMGRKTAAGASDRAAAVAEGLKLLGARQPLGRVGTADEVAAAIHFLATQGSFVTGTVLPVDGGALADYSSWTGSSSAGGSSSQKPGSSSGRGVEAPAGAAEVGMKV</sequence>
<dbReference type="PRINTS" id="PR00081">
    <property type="entry name" value="GDHRDH"/>
</dbReference>
<feature type="region of interest" description="Disordered" evidence="3">
    <location>
        <begin position="84"/>
        <end position="116"/>
    </location>
</feature>
<dbReference type="PANTHER" id="PTHR43639">
    <property type="entry name" value="OXIDOREDUCTASE, SHORT-CHAIN DEHYDROGENASE/REDUCTASE FAMILY (AFU_ORTHOLOGUE AFUA_5G02870)"/>
    <property type="match status" value="1"/>
</dbReference>
<feature type="region of interest" description="Disordered" evidence="3">
    <location>
        <begin position="1"/>
        <end position="20"/>
    </location>
</feature>
<reference evidence="4" key="1">
    <citation type="journal article" date="2020" name="bioRxiv">
        <title>Comparative genomics of Chlamydomonas.</title>
        <authorList>
            <person name="Craig R.J."/>
            <person name="Hasan A.R."/>
            <person name="Ness R.W."/>
            <person name="Keightley P.D."/>
        </authorList>
    </citation>
    <scope>NUCLEOTIDE SEQUENCE</scope>
    <source>
        <strain evidence="4">SAG 7.73</strain>
    </source>
</reference>
<keyword evidence="2" id="KW-0560">Oxidoreductase</keyword>
<dbReference type="Proteomes" id="UP000650467">
    <property type="component" value="Unassembled WGS sequence"/>
</dbReference>
<dbReference type="InterPro" id="IPR002347">
    <property type="entry name" value="SDR_fam"/>
</dbReference>
<name>A0A835TC13_CHLIN</name>
<comment type="similarity">
    <text evidence="1">Belongs to the short-chain dehydrogenases/reductases (SDR) family.</text>
</comment>
<dbReference type="PANTHER" id="PTHR43639:SF1">
    <property type="entry name" value="SHORT-CHAIN DEHYDROGENASE_REDUCTASE FAMILY PROTEIN"/>
    <property type="match status" value="1"/>
</dbReference>
<evidence type="ECO:0000313" key="5">
    <source>
        <dbReference type="Proteomes" id="UP000650467"/>
    </source>
</evidence>